<dbReference type="Gene3D" id="2.40.50.100">
    <property type="match status" value="1"/>
</dbReference>
<dbReference type="AlphaFoldDB" id="A0A6B1DW68"/>
<dbReference type="FunFam" id="2.40.50.100:FF:000003">
    <property type="entry name" value="Acetyl-CoA carboxylase biotin carboxyl carrier protein"/>
    <property type="match status" value="1"/>
</dbReference>
<gene>
    <name evidence="3" type="ORF">F4Y08_14345</name>
</gene>
<dbReference type="SUPFAM" id="SSF51230">
    <property type="entry name" value="Single hybrid motif"/>
    <property type="match status" value="1"/>
</dbReference>
<reference evidence="3" key="1">
    <citation type="submission" date="2019-09" db="EMBL/GenBank/DDBJ databases">
        <title>Characterisation of the sponge microbiome using genome-centric metagenomics.</title>
        <authorList>
            <person name="Engelberts J.P."/>
            <person name="Robbins S.J."/>
            <person name="De Goeij J.M."/>
            <person name="Aranda M."/>
            <person name="Bell S.C."/>
            <person name="Webster N.S."/>
        </authorList>
    </citation>
    <scope>NUCLEOTIDE SEQUENCE</scope>
    <source>
        <strain evidence="3">SB0662_bin_9</strain>
    </source>
</reference>
<dbReference type="CDD" id="cd06850">
    <property type="entry name" value="biotinyl_domain"/>
    <property type="match status" value="1"/>
</dbReference>
<proteinExistence type="predicted"/>
<dbReference type="PROSITE" id="PS00188">
    <property type="entry name" value="BIOTIN"/>
    <property type="match status" value="1"/>
</dbReference>
<sequence length="90" mass="9108">MKGRGPVDAAGGDLQVTAPISGLVVSVAVADGESVEAGQTLVVLEAMKMENDITAPRAGVVGQVAVADGDRVEINHVMLILLEEESAPDG</sequence>
<organism evidence="3">
    <name type="scientific">Caldilineaceae bacterium SB0662_bin_9</name>
    <dbReference type="NCBI Taxonomy" id="2605258"/>
    <lineage>
        <taxon>Bacteria</taxon>
        <taxon>Bacillati</taxon>
        <taxon>Chloroflexota</taxon>
        <taxon>Caldilineae</taxon>
        <taxon>Caldilineales</taxon>
        <taxon>Caldilineaceae</taxon>
    </lineage>
</organism>
<evidence type="ECO:0000313" key="3">
    <source>
        <dbReference type="EMBL" id="MYD91488.1"/>
    </source>
</evidence>
<comment type="caution">
    <text evidence="3">The sequence shown here is derived from an EMBL/GenBank/DDBJ whole genome shotgun (WGS) entry which is preliminary data.</text>
</comment>
<dbReference type="PANTHER" id="PTHR45266">
    <property type="entry name" value="OXALOACETATE DECARBOXYLASE ALPHA CHAIN"/>
    <property type="match status" value="1"/>
</dbReference>
<dbReference type="EMBL" id="VXPY01000098">
    <property type="protein sequence ID" value="MYD91488.1"/>
    <property type="molecule type" value="Genomic_DNA"/>
</dbReference>
<dbReference type="InterPro" id="IPR000089">
    <property type="entry name" value="Biotin_lipoyl"/>
</dbReference>
<feature type="domain" description="Lipoyl-binding" evidence="2">
    <location>
        <begin position="4"/>
        <end position="83"/>
    </location>
</feature>
<dbReference type="PANTHER" id="PTHR45266:SF3">
    <property type="entry name" value="OXALOACETATE DECARBOXYLASE ALPHA CHAIN"/>
    <property type="match status" value="1"/>
</dbReference>
<dbReference type="InterPro" id="IPR050709">
    <property type="entry name" value="Biotin_Carboxyl_Carrier/Decarb"/>
</dbReference>
<evidence type="ECO:0000259" key="2">
    <source>
        <dbReference type="PROSITE" id="PS50968"/>
    </source>
</evidence>
<dbReference type="Pfam" id="PF00364">
    <property type="entry name" value="Biotin_lipoyl"/>
    <property type="match status" value="1"/>
</dbReference>
<keyword evidence="1" id="KW-0092">Biotin</keyword>
<dbReference type="InterPro" id="IPR001882">
    <property type="entry name" value="Biotin_BS"/>
</dbReference>
<protein>
    <submittedName>
        <fullName evidence="3">Acetyl-CoA carboxylase biotin carboxyl carrier protein subunit</fullName>
    </submittedName>
</protein>
<accession>A0A6B1DW68</accession>
<evidence type="ECO:0000256" key="1">
    <source>
        <dbReference type="ARBA" id="ARBA00023267"/>
    </source>
</evidence>
<dbReference type="PROSITE" id="PS50968">
    <property type="entry name" value="BIOTINYL_LIPOYL"/>
    <property type="match status" value="1"/>
</dbReference>
<dbReference type="InterPro" id="IPR011053">
    <property type="entry name" value="Single_hybrid_motif"/>
</dbReference>
<name>A0A6B1DW68_9CHLR</name>